<dbReference type="EMBL" id="FNRJ01000005">
    <property type="protein sequence ID" value="SEA62330.1"/>
    <property type="molecule type" value="Genomic_DNA"/>
</dbReference>
<feature type="transmembrane region" description="Helical" evidence="2">
    <location>
        <begin position="21"/>
        <end position="42"/>
    </location>
</feature>
<dbReference type="OrthoDB" id="9948643at2"/>
<keyword evidence="4" id="KW-1185">Reference proteome</keyword>
<reference evidence="4" key="1">
    <citation type="submission" date="2016-10" db="EMBL/GenBank/DDBJ databases">
        <authorList>
            <person name="Varghese N."/>
            <person name="Submissions S."/>
        </authorList>
    </citation>
    <scope>NUCLEOTIDE SEQUENCE [LARGE SCALE GENOMIC DNA]</scope>
    <source>
        <strain evidence="4">DSM 11526</strain>
    </source>
</reference>
<evidence type="ECO:0000256" key="2">
    <source>
        <dbReference type="SAM" id="Phobius"/>
    </source>
</evidence>
<keyword evidence="2" id="KW-0812">Transmembrane</keyword>
<evidence type="ECO:0000313" key="3">
    <source>
        <dbReference type="EMBL" id="SEA62330.1"/>
    </source>
</evidence>
<accession>A0A1H4CPR5</accession>
<protein>
    <submittedName>
        <fullName evidence="3">Uncharacterized protein</fullName>
    </submittedName>
</protein>
<proteinExistence type="predicted"/>
<sequence length="132" mass="15007">MQNHHHDSYKASQTEEKRARLPLSARFLLFAISILVLNGYLLSHKTDKVIEQAFLAQADQKIHLLLDQIRRNVEQERIALTDATLAASHVMPSNWASSWVWRQHLSPRNARQEQPEGTPSAAECSSRPNTSV</sequence>
<dbReference type="Proteomes" id="UP000242469">
    <property type="component" value="Unassembled WGS sequence"/>
</dbReference>
<dbReference type="AlphaFoldDB" id="A0A1H4CPR5"/>
<dbReference type="STRING" id="1122198.SAMN02745729_10591"/>
<evidence type="ECO:0000313" key="4">
    <source>
        <dbReference type="Proteomes" id="UP000242469"/>
    </source>
</evidence>
<gene>
    <name evidence="3" type="ORF">SAMN02745729_10591</name>
</gene>
<dbReference type="RefSeq" id="WP_139253896.1">
    <property type="nucleotide sequence ID" value="NZ_FNRJ01000005.1"/>
</dbReference>
<name>A0A1H4CPR5_9GAMM</name>
<keyword evidence="2" id="KW-0472">Membrane</keyword>
<evidence type="ECO:0000256" key="1">
    <source>
        <dbReference type="SAM" id="MobiDB-lite"/>
    </source>
</evidence>
<organism evidence="3 4">
    <name type="scientific">Marinobacterium iners DSM 11526</name>
    <dbReference type="NCBI Taxonomy" id="1122198"/>
    <lineage>
        <taxon>Bacteria</taxon>
        <taxon>Pseudomonadati</taxon>
        <taxon>Pseudomonadota</taxon>
        <taxon>Gammaproteobacteria</taxon>
        <taxon>Oceanospirillales</taxon>
        <taxon>Oceanospirillaceae</taxon>
        <taxon>Marinobacterium</taxon>
    </lineage>
</organism>
<keyword evidence="2" id="KW-1133">Transmembrane helix</keyword>
<feature type="region of interest" description="Disordered" evidence="1">
    <location>
        <begin position="106"/>
        <end position="132"/>
    </location>
</feature>